<evidence type="ECO:0000313" key="4">
    <source>
        <dbReference type="Proteomes" id="UP000267798"/>
    </source>
</evidence>
<feature type="signal peptide" evidence="2">
    <location>
        <begin position="1"/>
        <end position="24"/>
    </location>
</feature>
<sequence>MNKKMSVYWIAVVAAMTLALSACGIESESSGASSSTPSTEATSQPDQPVGDQEILIVIDQTEKPIEGNMFDFAVNKAPEGYRLTAMEWKSDTSHIKNTVAEAAEHGGNGEDGFYISGNGQFSGFIYPDSMKGEKGQAIFTFANEQGQELAWKKDITLK</sequence>
<keyword evidence="2" id="KW-0732">Signal</keyword>
<protein>
    <recommendedName>
        <fullName evidence="5">DUF4352 domain-containing protein</fullName>
    </recommendedName>
</protein>
<comment type="caution">
    <text evidence="3">The sequence shown here is derived from an EMBL/GenBank/DDBJ whole genome shotgun (WGS) entry which is preliminary data.</text>
</comment>
<dbReference type="PROSITE" id="PS51257">
    <property type="entry name" value="PROKAR_LIPOPROTEIN"/>
    <property type="match status" value="1"/>
</dbReference>
<name>A0A3A6PFG8_9BACL</name>
<dbReference type="EMBL" id="QXQB01000003">
    <property type="protein sequence ID" value="RJX38940.1"/>
    <property type="molecule type" value="Genomic_DNA"/>
</dbReference>
<feature type="chain" id="PRO_5038654823" description="DUF4352 domain-containing protein" evidence="2">
    <location>
        <begin position="25"/>
        <end position="158"/>
    </location>
</feature>
<evidence type="ECO:0008006" key="5">
    <source>
        <dbReference type="Google" id="ProtNLM"/>
    </source>
</evidence>
<evidence type="ECO:0000256" key="2">
    <source>
        <dbReference type="SAM" id="SignalP"/>
    </source>
</evidence>
<dbReference type="AlphaFoldDB" id="A0A3A6PFG8"/>
<keyword evidence="4" id="KW-1185">Reference proteome</keyword>
<feature type="region of interest" description="Disordered" evidence="1">
    <location>
        <begin position="27"/>
        <end position="50"/>
    </location>
</feature>
<proteinExistence type="predicted"/>
<evidence type="ECO:0000313" key="3">
    <source>
        <dbReference type="EMBL" id="RJX38940.1"/>
    </source>
</evidence>
<accession>A0A3A6PFG8</accession>
<organism evidence="3 4">
    <name type="scientific">Paenibacillus pinisoli</name>
    <dbReference type="NCBI Taxonomy" id="1276110"/>
    <lineage>
        <taxon>Bacteria</taxon>
        <taxon>Bacillati</taxon>
        <taxon>Bacillota</taxon>
        <taxon>Bacilli</taxon>
        <taxon>Bacillales</taxon>
        <taxon>Paenibacillaceae</taxon>
        <taxon>Paenibacillus</taxon>
    </lineage>
</organism>
<dbReference type="OrthoDB" id="2610068at2"/>
<gene>
    <name evidence="3" type="ORF">D3P09_15635</name>
</gene>
<reference evidence="3 4" key="1">
    <citation type="submission" date="2018-09" db="EMBL/GenBank/DDBJ databases">
        <title>Paenibacillus aracenensis nov. sp. isolated from a cave in southern Spain.</title>
        <authorList>
            <person name="Jurado V."/>
            <person name="Gutierrez-Patricio S."/>
            <person name="Gonzalez-Pimentel J.L."/>
            <person name="Miller A.Z."/>
            <person name="Laiz L."/>
            <person name="Saiz-Jimenez C."/>
        </authorList>
    </citation>
    <scope>NUCLEOTIDE SEQUENCE [LARGE SCALE GENOMIC DNA]</scope>
    <source>
        <strain evidence="3 4">JCM 19203</strain>
    </source>
</reference>
<dbReference type="Proteomes" id="UP000267798">
    <property type="component" value="Unassembled WGS sequence"/>
</dbReference>
<dbReference type="RefSeq" id="WP_120111806.1">
    <property type="nucleotide sequence ID" value="NZ_QXQB01000003.1"/>
</dbReference>
<evidence type="ECO:0000256" key="1">
    <source>
        <dbReference type="SAM" id="MobiDB-lite"/>
    </source>
</evidence>
<feature type="compositionally biased region" description="Low complexity" evidence="1">
    <location>
        <begin position="27"/>
        <end position="43"/>
    </location>
</feature>